<dbReference type="RefSeq" id="WP_205460227.1">
    <property type="nucleotide sequence ID" value="NZ_JAFHKK010000056.1"/>
</dbReference>
<name>A0ABS2WVD4_9BACT</name>
<sequence>MAFLTGNDSKIEYKVTSISELYVHSSINFLVGNKEILNPKLSKNGFCILEDVDYSLSSLIKNVLQSNKPESFMDVDGSVTIAIYPNQTSPFLPTFEALTQEDDGCFTIAFIINE</sequence>
<proteinExistence type="predicted"/>
<reference evidence="1" key="1">
    <citation type="submission" date="2021-02" db="EMBL/GenBank/DDBJ databases">
        <title>Sulfurospirillum tamanensis sp. nov.</title>
        <authorList>
            <person name="Frolova A."/>
            <person name="Merkel A."/>
            <person name="Slobodkin A."/>
        </authorList>
    </citation>
    <scope>NUCLEOTIDE SEQUENCE</scope>
    <source>
        <strain evidence="1">T05b</strain>
    </source>
</reference>
<evidence type="ECO:0000313" key="2">
    <source>
        <dbReference type="Proteomes" id="UP000703590"/>
    </source>
</evidence>
<protein>
    <submittedName>
        <fullName evidence="1">Uncharacterized protein</fullName>
    </submittedName>
</protein>
<gene>
    <name evidence="1" type="ORF">JWV37_12575</name>
</gene>
<organism evidence="1 2">
    <name type="scientific">Sulfurospirillum tamanense</name>
    <dbReference type="NCBI Taxonomy" id="2813362"/>
    <lineage>
        <taxon>Bacteria</taxon>
        <taxon>Pseudomonadati</taxon>
        <taxon>Campylobacterota</taxon>
        <taxon>Epsilonproteobacteria</taxon>
        <taxon>Campylobacterales</taxon>
        <taxon>Sulfurospirillaceae</taxon>
        <taxon>Sulfurospirillum</taxon>
    </lineage>
</organism>
<dbReference type="Proteomes" id="UP000703590">
    <property type="component" value="Unassembled WGS sequence"/>
</dbReference>
<keyword evidence="2" id="KW-1185">Reference proteome</keyword>
<comment type="caution">
    <text evidence="1">The sequence shown here is derived from an EMBL/GenBank/DDBJ whole genome shotgun (WGS) entry which is preliminary data.</text>
</comment>
<evidence type="ECO:0000313" key="1">
    <source>
        <dbReference type="EMBL" id="MBN2965614.1"/>
    </source>
</evidence>
<feature type="non-terminal residue" evidence="1">
    <location>
        <position position="114"/>
    </location>
</feature>
<accession>A0ABS2WVD4</accession>
<reference evidence="1" key="2">
    <citation type="submission" date="2021-02" db="EMBL/GenBank/DDBJ databases">
        <authorList>
            <person name="Merkel A.Y."/>
        </authorList>
    </citation>
    <scope>NUCLEOTIDE SEQUENCE</scope>
    <source>
        <strain evidence="1">T05b</strain>
    </source>
</reference>
<dbReference type="EMBL" id="JAFHKK010000056">
    <property type="protein sequence ID" value="MBN2965614.1"/>
    <property type="molecule type" value="Genomic_DNA"/>
</dbReference>